<organism evidence="2 3">
    <name type="scientific">Artemia franciscana</name>
    <name type="common">Brine shrimp</name>
    <name type="synonym">Artemia sanfranciscana</name>
    <dbReference type="NCBI Taxonomy" id="6661"/>
    <lineage>
        <taxon>Eukaryota</taxon>
        <taxon>Metazoa</taxon>
        <taxon>Ecdysozoa</taxon>
        <taxon>Arthropoda</taxon>
        <taxon>Crustacea</taxon>
        <taxon>Branchiopoda</taxon>
        <taxon>Anostraca</taxon>
        <taxon>Artemiidae</taxon>
        <taxon>Artemia</taxon>
    </lineage>
</organism>
<dbReference type="Proteomes" id="UP001187531">
    <property type="component" value="Unassembled WGS sequence"/>
</dbReference>
<evidence type="ECO:0000313" key="2">
    <source>
        <dbReference type="EMBL" id="KAK2718505.1"/>
    </source>
</evidence>
<feature type="compositionally biased region" description="Basic and acidic residues" evidence="1">
    <location>
        <begin position="30"/>
        <end position="41"/>
    </location>
</feature>
<accession>A0AA88HZ04</accession>
<dbReference type="AlphaFoldDB" id="A0AA88HZ04"/>
<evidence type="ECO:0000256" key="1">
    <source>
        <dbReference type="SAM" id="MobiDB-lite"/>
    </source>
</evidence>
<gene>
    <name evidence="2" type="ORF">QYM36_005739</name>
</gene>
<comment type="caution">
    <text evidence="2">The sequence shown here is derived from an EMBL/GenBank/DDBJ whole genome shotgun (WGS) entry which is preliminary data.</text>
</comment>
<proteinExistence type="predicted"/>
<protein>
    <submittedName>
        <fullName evidence="2">Uncharacterized protein</fullName>
    </submittedName>
</protein>
<dbReference type="EMBL" id="JAVRJZ010000009">
    <property type="protein sequence ID" value="KAK2718505.1"/>
    <property type="molecule type" value="Genomic_DNA"/>
</dbReference>
<name>A0AA88HZ04_ARTSF</name>
<keyword evidence="3" id="KW-1185">Reference proteome</keyword>
<sequence length="82" mass="9114">MNWLAYLSVSIEYCGSGIAQGKDSIPLQGREVDPNRDREEPQPVFDPRSHRNITALAGQSAYLECRVFNLGGRAVSSLTYKL</sequence>
<evidence type="ECO:0000313" key="3">
    <source>
        <dbReference type="Proteomes" id="UP001187531"/>
    </source>
</evidence>
<reference evidence="2" key="1">
    <citation type="submission" date="2023-07" db="EMBL/GenBank/DDBJ databases">
        <title>Chromosome-level genome assembly of Artemia franciscana.</title>
        <authorList>
            <person name="Jo E."/>
        </authorList>
    </citation>
    <scope>NUCLEOTIDE SEQUENCE</scope>
    <source>
        <tissue evidence="2">Whole body</tissue>
    </source>
</reference>
<feature type="region of interest" description="Disordered" evidence="1">
    <location>
        <begin position="18"/>
        <end position="48"/>
    </location>
</feature>